<keyword evidence="3" id="KW-0949">S-adenosyl-L-methionine</keyword>
<comment type="function">
    <text evidence="7">Protein-lysine N-methyltransferase. Monomethylates PRMT5, modulating its transcriptional activity. May also act as a histone methyltransferase. Plays a critical role in cardiac development. Acts as a key epigenetic regulator of gene expression during cardiac development via its dual activities as a methyltransferase and negative regulator of HDAC1.</text>
</comment>
<dbReference type="CDD" id="cd10536">
    <property type="entry name" value="SET_SMYD4"/>
    <property type="match status" value="1"/>
</dbReference>
<dbReference type="Pfam" id="PF00856">
    <property type="entry name" value="SET"/>
    <property type="match status" value="1"/>
</dbReference>
<dbReference type="EnsemblMetazoa" id="XM_014393615.2">
    <property type="protein sequence ID" value="XP_014249101.1"/>
    <property type="gene ID" value="LOC106666423"/>
</dbReference>
<gene>
    <name evidence="12" type="primary">106666423</name>
</gene>
<evidence type="ECO:0000256" key="4">
    <source>
        <dbReference type="ARBA" id="ARBA00022723"/>
    </source>
</evidence>
<dbReference type="GO" id="GO:0032259">
    <property type="term" value="P:methylation"/>
    <property type="evidence" value="ECO:0007669"/>
    <property type="project" value="UniProtKB-KW"/>
</dbReference>
<dbReference type="AlphaFoldDB" id="A0A8I6RPI9"/>
<organism evidence="12 13">
    <name type="scientific">Cimex lectularius</name>
    <name type="common">Bed bug</name>
    <name type="synonym">Acanthia lectularia</name>
    <dbReference type="NCBI Taxonomy" id="79782"/>
    <lineage>
        <taxon>Eukaryota</taxon>
        <taxon>Metazoa</taxon>
        <taxon>Ecdysozoa</taxon>
        <taxon>Arthropoda</taxon>
        <taxon>Hexapoda</taxon>
        <taxon>Insecta</taxon>
        <taxon>Pterygota</taxon>
        <taxon>Neoptera</taxon>
        <taxon>Paraneoptera</taxon>
        <taxon>Hemiptera</taxon>
        <taxon>Heteroptera</taxon>
        <taxon>Panheteroptera</taxon>
        <taxon>Cimicomorpha</taxon>
        <taxon>Cimicidae</taxon>
        <taxon>Cimex</taxon>
    </lineage>
</organism>
<keyword evidence="1" id="KW-0489">Methyltransferase</keyword>
<keyword evidence="10" id="KW-0802">TPR repeat</keyword>
<dbReference type="SUPFAM" id="SSF82199">
    <property type="entry name" value="SET domain"/>
    <property type="match status" value="1"/>
</dbReference>
<dbReference type="KEGG" id="clec:106666423"/>
<dbReference type="InterPro" id="IPR019734">
    <property type="entry name" value="TPR_rpt"/>
</dbReference>
<dbReference type="GO" id="GO:0005737">
    <property type="term" value="C:cytoplasm"/>
    <property type="evidence" value="ECO:0007669"/>
    <property type="project" value="TreeGrafter"/>
</dbReference>
<name>A0A8I6RPI9_CIMLE</name>
<feature type="domain" description="SET" evidence="11">
    <location>
        <begin position="219"/>
        <end position="501"/>
    </location>
</feature>
<proteinExistence type="predicted"/>
<dbReference type="InterPro" id="IPR001214">
    <property type="entry name" value="SET_dom"/>
</dbReference>
<keyword evidence="4" id="KW-0479">Metal-binding</keyword>
<dbReference type="Gene3D" id="1.10.220.160">
    <property type="match status" value="1"/>
</dbReference>
<sequence length="651" mass="74594">MKDIVGKESGFFKELYKQFRNKITPEEFKLFSGLKTDCQRIAFVRERNTLQFPIRSENDAKSQKESLALKDLGNKAFQKGDNKKALELYTESILKFPENGDKRELAIIRANRSAALYHLEYYQLAIKDIDIASSLNYPKELLFKIKDRKALCLLALKQHKSGLSALRETIVALDDAKLPSEKKMKKQKDIEIMTALMLKNKLVDEPTVKSKRHSKMPDKRNQVYKAAAESVTMQYNDVMGRFAVAEQEIDVGDVILRERAHCSVLLYENSKTHCFNCFTRVKGGEPCPGCANVRFCSDQCSKVAMKTHHGVECKILKTLWESGASVTCFMALRIISQHPIQYFLSLKTDLKGDLGVWLDKEYCGMNYLTVYQLVTHENRRTSEDLLHRSFMALFLLSSLIAAGYFEGLTESDRPDAENMIGFLLLRHIQLLQFNAHEISELVGKNEKNCRSIFLGAGLYPTLALFNHSCEPSIIRYFEGTTVVVRAIKKIKPGEMIAENYGPIFTQMPKKERQLTLRNQYWFDCVCEPCERNWPLLDHMDPSILRFHCETKSCDNVVIVPVNSMNFLIQCNKCGQQVNILKGLKVLQDSESCFKVAESFSMEGSIEKAMAKFIELNKMLSEVLVPPFKDYYVCQQSLKYCFMCLGNRTEEL</sequence>
<keyword evidence="6" id="KW-0862">Zinc</keyword>
<dbReference type="OMA" id="RFKCETG"/>
<evidence type="ECO:0000256" key="8">
    <source>
        <dbReference type="ARBA" id="ARBA00093635"/>
    </source>
</evidence>
<dbReference type="InterPro" id="IPR052097">
    <property type="entry name" value="SET-MYND_domain_protein"/>
</dbReference>
<dbReference type="Gene3D" id="2.170.270.10">
    <property type="entry name" value="SET domain"/>
    <property type="match status" value="1"/>
</dbReference>
<dbReference type="SUPFAM" id="SSF48452">
    <property type="entry name" value="TPR-like"/>
    <property type="match status" value="1"/>
</dbReference>
<dbReference type="InterPro" id="IPR046341">
    <property type="entry name" value="SET_dom_sf"/>
</dbReference>
<feature type="repeat" description="TPR" evidence="10">
    <location>
        <begin position="66"/>
        <end position="99"/>
    </location>
</feature>
<dbReference type="InterPro" id="IPR044421">
    <property type="entry name" value="SMYD4_SET"/>
</dbReference>
<protein>
    <recommendedName>
        <fullName evidence="8">Protein-lysine N-methyltransferase SMYD4</fullName>
    </recommendedName>
    <alternativeName>
        <fullName evidence="9">SET and MYND domain-containing protein 4</fullName>
    </alternativeName>
</protein>
<dbReference type="GO" id="GO:0008757">
    <property type="term" value="F:S-adenosylmethionine-dependent methyltransferase activity"/>
    <property type="evidence" value="ECO:0007669"/>
    <property type="project" value="UniProtKB-ARBA"/>
</dbReference>
<dbReference type="PROSITE" id="PS50005">
    <property type="entry name" value="TPR"/>
    <property type="match status" value="1"/>
</dbReference>
<reference evidence="12" key="1">
    <citation type="submission" date="2022-01" db="UniProtKB">
        <authorList>
            <consortium name="EnsemblMetazoa"/>
        </authorList>
    </citation>
    <scope>IDENTIFICATION</scope>
</reference>
<evidence type="ECO:0000256" key="5">
    <source>
        <dbReference type="ARBA" id="ARBA00022771"/>
    </source>
</evidence>
<keyword evidence="5" id="KW-0863">Zinc-finger</keyword>
<dbReference type="OrthoDB" id="1028014at2759"/>
<dbReference type="PROSITE" id="PS50280">
    <property type="entry name" value="SET"/>
    <property type="match status" value="1"/>
</dbReference>
<evidence type="ECO:0000259" key="11">
    <source>
        <dbReference type="PROSITE" id="PS50280"/>
    </source>
</evidence>
<evidence type="ECO:0000256" key="7">
    <source>
        <dbReference type="ARBA" id="ARBA00093423"/>
    </source>
</evidence>
<evidence type="ECO:0000256" key="1">
    <source>
        <dbReference type="ARBA" id="ARBA00022603"/>
    </source>
</evidence>
<evidence type="ECO:0000256" key="3">
    <source>
        <dbReference type="ARBA" id="ARBA00022691"/>
    </source>
</evidence>
<evidence type="ECO:0000256" key="9">
    <source>
        <dbReference type="ARBA" id="ARBA00093680"/>
    </source>
</evidence>
<dbReference type="Pfam" id="PF01753">
    <property type="entry name" value="zf-MYND"/>
    <property type="match status" value="1"/>
</dbReference>
<evidence type="ECO:0000256" key="2">
    <source>
        <dbReference type="ARBA" id="ARBA00022679"/>
    </source>
</evidence>
<dbReference type="Gene3D" id="1.25.40.10">
    <property type="entry name" value="Tetratricopeptide repeat domain"/>
    <property type="match status" value="1"/>
</dbReference>
<dbReference type="PANTHER" id="PTHR46165">
    <property type="entry name" value="SET AND MYND DOMAIN-CONTAINING PROTEIN 4"/>
    <property type="match status" value="1"/>
</dbReference>
<dbReference type="GO" id="GO:0005634">
    <property type="term" value="C:nucleus"/>
    <property type="evidence" value="ECO:0007669"/>
    <property type="project" value="TreeGrafter"/>
</dbReference>
<dbReference type="GO" id="GO:0008170">
    <property type="term" value="F:N-methyltransferase activity"/>
    <property type="evidence" value="ECO:0007669"/>
    <property type="project" value="UniProtKB-ARBA"/>
</dbReference>
<dbReference type="SUPFAM" id="SSF144232">
    <property type="entry name" value="HIT/MYND zinc finger-like"/>
    <property type="match status" value="1"/>
</dbReference>
<dbReference type="GO" id="GO:0008270">
    <property type="term" value="F:zinc ion binding"/>
    <property type="evidence" value="ECO:0007669"/>
    <property type="project" value="UniProtKB-KW"/>
</dbReference>
<dbReference type="GO" id="GO:0042051">
    <property type="term" value="P:compound eye photoreceptor development"/>
    <property type="evidence" value="ECO:0007669"/>
    <property type="project" value="TreeGrafter"/>
</dbReference>
<keyword evidence="2" id="KW-0808">Transferase</keyword>
<dbReference type="GO" id="GO:0008276">
    <property type="term" value="F:protein methyltransferase activity"/>
    <property type="evidence" value="ECO:0007669"/>
    <property type="project" value="UniProtKB-ARBA"/>
</dbReference>
<dbReference type="GO" id="GO:0042826">
    <property type="term" value="F:histone deacetylase binding"/>
    <property type="evidence" value="ECO:0007669"/>
    <property type="project" value="TreeGrafter"/>
</dbReference>
<evidence type="ECO:0000256" key="10">
    <source>
        <dbReference type="PROSITE-ProRule" id="PRU00339"/>
    </source>
</evidence>
<evidence type="ECO:0000313" key="13">
    <source>
        <dbReference type="Proteomes" id="UP000494040"/>
    </source>
</evidence>
<keyword evidence="13" id="KW-1185">Reference proteome</keyword>
<dbReference type="InterPro" id="IPR002893">
    <property type="entry name" value="Znf_MYND"/>
</dbReference>
<evidence type="ECO:0000313" key="12">
    <source>
        <dbReference type="EnsemblMetazoa" id="XP_014249101.1"/>
    </source>
</evidence>
<accession>A0A8I6RPI9</accession>
<evidence type="ECO:0000256" key="6">
    <source>
        <dbReference type="ARBA" id="ARBA00022833"/>
    </source>
</evidence>
<dbReference type="PANTHER" id="PTHR46165:SF7">
    <property type="entry name" value="SET AND MYND DOMAIN-CONTAINING PROTEIN 4"/>
    <property type="match status" value="1"/>
</dbReference>
<dbReference type="Gene3D" id="6.10.140.2220">
    <property type="match status" value="1"/>
</dbReference>
<dbReference type="InterPro" id="IPR011990">
    <property type="entry name" value="TPR-like_helical_dom_sf"/>
</dbReference>
<dbReference type="Proteomes" id="UP000494040">
    <property type="component" value="Unassembled WGS sequence"/>
</dbReference>